<feature type="compositionally biased region" description="Low complexity" evidence="1">
    <location>
        <begin position="38"/>
        <end position="52"/>
    </location>
</feature>
<feature type="compositionally biased region" description="Basic residues" evidence="1">
    <location>
        <begin position="671"/>
        <end position="682"/>
    </location>
</feature>
<feature type="region of interest" description="Disordered" evidence="1">
    <location>
        <begin position="19"/>
        <end position="103"/>
    </location>
</feature>
<feature type="compositionally biased region" description="Low complexity" evidence="1">
    <location>
        <begin position="154"/>
        <end position="166"/>
    </location>
</feature>
<dbReference type="OrthoDB" id="3256495at2759"/>
<feature type="compositionally biased region" description="Acidic residues" evidence="1">
    <location>
        <begin position="57"/>
        <end position="68"/>
    </location>
</feature>
<reference evidence="2 3" key="1">
    <citation type="journal article" date="2014" name="BMC Genomics">
        <title>Genome and secretome analysis of the hemibiotrophic fungal pathogen, Moniliophthora roreri, which causes frosty pod rot disease of cacao: mechanisms of the biotrophic and necrotrophic phases.</title>
        <authorList>
            <person name="Meinhardt L.W."/>
            <person name="Costa G.G.L."/>
            <person name="Thomazella D.P.T."/>
            <person name="Teixeira P.J.P.L."/>
            <person name="Carazzolle M.F."/>
            <person name="Schuster S.C."/>
            <person name="Carlson J.E."/>
            <person name="Guiltinan M.J."/>
            <person name="Mieczkowski P."/>
            <person name="Farmer A."/>
            <person name="Ramaraj T."/>
            <person name="Crozier J."/>
            <person name="Davis R.E."/>
            <person name="Shao J."/>
            <person name="Melnick R.L."/>
            <person name="Pereira G.A.G."/>
            <person name="Bailey B.A."/>
        </authorList>
    </citation>
    <scope>NUCLEOTIDE SEQUENCE [LARGE SCALE GENOMIC DNA]</scope>
    <source>
        <strain evidence="2 3">MCA 2997</strain>
    </source>
</reference>
<dbReference type="AlphaFoldDB" id="V2XP67"/>
<feature type="compositionally biased region" description="Basic and acidic residues" evidence="1">
    <location>
        <begin position="71"/>
        <end position="103"/>
    </location>
</feature>
<feature type="compositionally biased region" description="Polar residues" evidence="1">
    <location>
        <begin position="508"/>
        <end position="529"/>
    </location>
</feature>
<accession>V2XP67</accession>
<dbReference type="Proteomes" id="UP000017559">
    <property type="component" value="Unassembled WGS sequence"/>
</dbReference>
<feature type="compositionally biased region" description="Basic and acidic residues" evidence="1">
    <location>
        <begin position="683"/>
        <end position="693"/>
    </location>
</feature>
<name>V2XP67_MONRO</name>
<keyword evidence="3" id="KW-1185">Reference proteome</keyword>
<comment type="caution">
    <text evidence="2">The sequence shown here is derived from an EMBL/GenBank/DDBJ whole genome shotgun (WGS) entry which is preliminary data.</text>
</comment>
<feature type="region of interest" description="Disordered" evidence="1">
    <location>
        <begin position="671"/>
        <end position="693"/>
    </location>
</feature>
<dbReference type="EMBL" id="AWSO01000125">
    <property type="protein sequence ID" value="ESK94611.1"/>
    <property type="molecule type" value="Genomic_DNA"/>
</dbReference>
<dbReference type="KEGG" id="mrr:Moror_14335"/>
<feature type="region of interest" description="Disordered" evidence="1">
    <location>
        <begin position="505"/>
        <end position="534"/>
    </location>
</feature>
<dbReference type="HOGENOM" id="CLU_386169_0_0_1"/>
<evidence type="ECO:0000256" key="1">
    <source>
        <dbReference type="SAM" id="MobiDB-lite"/>
    </source>
</evidence>
<feature type="region of interest" description="Disordered" evidence="1">
    <location>
        <begin position="137"/>
        <end position="172"/>
    </location>
</feature>
<evidence type="ECO:0000313" key="3">
    <source>
        <dbReference type="Proteomes" id="UP000017559"/>
    </source>
</evidence>
<proteinExistence type="predicted"/>
<evidence type="ECO:0000313" key="2">
    <source>
        <dbReference type="EMBL" id="ESK94611.1"/>
    </source>
</evidence>
<gene>
    <name evidence="2" type="ORF">Moror_14335</name>
</gene>
<protein>
    <submittedName>
        <fullName evidence="2">Uncharacterized protein</fullName>
    </submittedName>
</protein>
<organism evidence="2 3">
    <name type="scientific">Moniliophthora roreri (strain MCA 2997)</name>
    <name type="common">Cocoa frosty pod rot fungus</name>
    <name type="synonym">Crinipellis roreri</name>
    <dbReference type="NCBI Taxonomy" id="1381753"/>
    <lineage>
        <taxon>Eukaryota</taxon>
        <taxon>Fungi</taxon>
        <taxon>Dikarya</taxon>
        <taxon>Basidiomycota</taxon>
        <taxon>Agaricomycotina</taxon>
        <taxon>Agaricomycetes</taxon>
        <taxon>Agaricomycetidae</taxon>
        <taxon>Agaricales</taxon>
        <taxon>Marasmiineae</taxon>
        <taxon>Marasmiaceae</taxon>
        <taxon>Moniliophthora</taxon>
    </lineage>
</organism>
<sequence>MSDIDTFSDSDWLDIASSRESDIDSLSNPDSDRVDVASTSLSRRSSFSSGSSRDGDVDAWEGFVEDTPEAALRDIDDHLSPLDSSDRRPTKAHEDSAEERRVLDGLEQSLISTLSASRSSSHDSTVHNSLRDLRLSFPDPLTSSRDDLPGFHDNASSSPTTNEATEPPAPGVTIPVSMQDPGPHTTPEVRIQETVKLNADIKNITSEIFLYGMSSSIKWTFVQELLGKAALGSGRRLEVIETGVNKQCLRLTRKAFEPFSFHRLHQSDTIIVHDRTGETPMPSSGSSPSRPSLAILFLPCKSALAVPLHTSYIPVIVDVDDGKGSVHDASTRLLQAHVAWGSIQVPFDRILTFKDSETRLVHSKDVKGLNAFRVHRALRRFTERQSWPNMHTMTIFALLSLIIGLSVHNVLRSQARDTHLPFTTQTFDHKATATNSTALAVRTTSDLFVAPASLSTVPPVYERGSTAVGTSTSTSVVTYTKPADPSGNKLKALTEKLKVTRDVIAKPSTPTTCQRQTTDEAPTPSSSKVVQEEETASSLSIRLVDSLSEIIEVSIKALVEVVHHDIAELMQAIDELMNAIHRQTRMVAEHSRSAVQTVKEHFEYRNARAKGKAMELREKGLRLMSYASDAVIGRTRNAKKRAQVLKANVAASKAWAKYDKVQGEWASSLGRRARRGANHRCRAGKDGRYASRH</sequence>